<sequence>MVIAGYPLDKDRIGLVLISPLEPTEAVVQWLQATGQVCFIVAPNKHHTWWAAAMKEAFPAALLVAPLGLAQQQQQKRQQQRLPIDVRITPLAGVQDMPGAWPAAVLDVIPVQGMPFIDELALHHKPSSTLILTDTAFNFDEACLQELQPGLALRSYLGWAVLRPCCVTKPFRWLVKDAAAVKASFDQMLATWEFDQVSMAHGSFISSGGKQAFLQGSYAFVDQLVKGKQAAAAEHGSTGLAGTGAALFVAAAVISTAVGIGVAGILQVRQQ</sequence>
<dbReference type="PANTHER" id="PTHR33835:SF1">
    <property type="entry name" value="METALLO-BETA-LACTAMASE DOMAIN-CONTAINING PROTEIN"/>
    <property type="match status" value="1"/>
</dbReference>
<keyword evidence="1" id="KW-0472">Membrane</keyword>
<reference evidence="2 4" key="1">
    <citation type="submission" date="2016-10" db="EMBL/GenBank/DDBJ databases">
        <authorList>
            <person name="Cai Z."/>
        </authorList>
    </citation>
    <scope>NUCLEOTIDE SEQUENCE [LARGE SCALE GENOMIC DNA]</scope>
</reference>
<dbReference type="AlphaFoldDB" id="A0A383W3W2"/>
<dbReference type="Gene3D" id="3.60.15.10">
    <property type="entry name" value="Ribonuclease Z/Hydroxyacylglutathione hydrolase-like"/>
    <property type="match status" value="1"/>
</dbReference>
<accession>A0A383W3W2</accession>
<dbReference type="Proteomes" id="UP000256970">
    <property type="component" value="Unassembled WGS sequence"/>
</dbReference>
<dbReference type="PANTHER" id="PTHR33835">
    <property type="entry name" value="YALI0C07656P"/>
    <property type="match status" value="1"/>
</dbReference>
<evidence type="ECO:0000256" key="1">
    <source>
        <dbReference type="SAM" id="Phobius"/>
    </source>
</evidence>
<keyword evidence="1" id="KW-1133">Transmembrane helix</keyword>
<dbReference type="SUPFAM" id="SSF56281">
    <property type="entry name" value="Metallo-hydrolase/oxidoreductase"/>
    <property type="match status" value="1"/>
</dbReference>
<evidence type="ECO:0000313" key="4">
    <source>
        <dbReference type="Proteomes" id="UP000256970"/>
    </source>
</evidence>
<keyword evidence="4" id="KW-1185">Reference proteome</keyword>
<keyword evidence="1" id="KW-0812">Transmembrane</keyword>
<organism evidence="2 4">
    <name type="scientific">Tetradesmus obliquus</name>
    <name type="common">Green alga</name>
    <name type="synonym">Acutodesmus obliquus</name>
    <dbReference type="NCBI Taxonomy" id="3088"/>
    <lineage>
        <taxon>Eukaryota</taxon>
        <taxon>Viridiplantae</taxon>
        <taxon>Chlorophyta</taxon>
        <taxon>core chlorophytes</taxon>
        <taxon>Chlorophyceae</taxon>
        <taxon>CS clade</taxon>
        <taxon>Sphaeropleales</taxon>
        <taxon>Scenedesmaceae</taxon>
        <taxon>Tetradesmus</taxon>
    </lineage>
</organism>
<name>A0A383W3W2_TETOB</name>
<evidence type="ECO:0000313" key="3">
    <source>
        <dbReference type="EMBL" id="SZX73594.1"/>
    </source>
</evidence>
<protein>
    <recommendedName>
        <fullName evidence="5">Metallo-beta-lactamase domain-containing protein</fullName>
    </recommendedName>
</protein>
<gene>
    <name evidence="2" type="ORF">BQ4739_LOCUS12354</name>
    <name evidence="3" type="ORF">BQ4739_LOCUS13852</name>
</gene>
<evidence type="ECO:0008006" key="5">
    <source>
        <dbReference type="Google" id="ProtNLM"/>
    </source>
</evidence>
<dbReference type="EMBL" id="FNXT01001109">
    <property type="protein sequence ID" value="SZX72161.1"/>
    <property type="molecule type" value="Genomic_DNA"/>
</dbReference>
<dbReference type="InterPro" id="IPR036866">
    <property type="entry name" value="RibonucZ/Hydroxyglut_hydro"/>
</dbReference>
<feature type="transmembrane region" description="Helical" evidence="1">
    <location>
        <begin position="245"/>
        <end position="266"/>
    </location>
</feature>
<proteinExistence type="predicted"/>
<evidence type="ECO:0000313" key="2">
    <source>
        <dbReference type="EMBL" id="SZX72161.1"/>
    </source>
</evidence>
<dbReference type="InterPro" id="IPR025638">
    <property type="entry name" value="DUF4336"/>
</dbReference>
<dbReference type="EMBL" id="FNXT01001194">
    <property type="protein sequence ID" value="SZX73594.1"/>
    <property type="molecule type" value="Genomic_DNA"/>
</dbReference>